<dbReference type="PRINTS" id="PR00081">
    <property type="entry name" value="GDHRDH"/>
</dbReference>
<dbReference type="PANTHER" id="PTHR42760:SF133">
    <property type="entry name" value="3-OXOACYL-[ACYL-CARRIER-PROTEIN] REDUCTASE"/>
    <property type="match status" value="1"/>
</dbReference>
<dbReference type="Gene3D" id="3.40.50.720">
    <property type="entry name" value="NAD(P)-binding Rossmann-like Domain"/>
    <property type="match status" value="1"/>
</dbReference>
<dbReference type="CDD" id="cd05233">
    <property type="entry name" value="SDR_c"/>
    <property type="match status" value="1"/>
</dbReference>
<dbReference type="PANTHER" id="PTHR42760">
    <property type="entry name" value="SHORT-CHAIN DEHYDROGENASES/REDUCTASES FAMILY MEMBER"/>
    <property type="match status" value="1"/>
</dbReference>
<dbReference type="Proteomes" id="UP000754644">
    <property type="component" value="Unassembled WGS sequence"/>
</dbReference>
<dbReference type="SUPFAM" id="SSF51735">
    <property type="entry name" value="NAD(P)-binding Rossmann-fold domains"/>
    <property type="match status" value="1"/>
</dbReference>
<dbReference type="Pfam" id="PF13561">
    <property type="entry name" value="adh_short_C2"/>
    <property type="match status" value="1"/>
</dbReference>
<protein>
    <submittedName>
        <fullName evidence="3">SDR family oxidoreductase</fullName>
    </submittedName>
</protein>
<dbReference type="AlphaFoldDB" id="A0A973A932"/>
<proteinExistence type="inferred from homology"/>
<dbReference type="GO" id="GO:0006633">
    <property type="term" value="P:fatty acid biosynthetic process"/>
    <property type="evidence" value="ECO:0007669"/>
    <property type="project" value="TreeGrafter"/>
</dbReference>
<evidence type="ECO:0000313" key="4">
    <source>
        <dbReference type="Proteomes" id="UP000754644"/>
    </source>
</evidence>
<evidence type="ECO:0000313" key="3">
    <source>
        <dbReference type="EMBL" id="NQV65012.1"/>
    </source>
</evidence>
<dbReference type="InterPro" id="IPR002347">
    <property type="entry name" value="SDR_fam"/>
</dbReference>
<dbReference type="GO" id="GO:0016616">
    <property type="term" value="F:oxidoreductase activity, acting on the CH-OH group of donors, NAD or NADP as acceptor"/>
    <property type="evidence" value="ECO:0007669"/>
    <property type="project" value="TreeGrafter"/>
</dbReference>
<evidence type="ECO:0000256" key="2">
    <source>
        <dbReference type="ARBA" id="ARBA00023002"/>
    </source>
</evidence>
<dbReference type="PRINTS" id="PR00080">
    <property type="entry name" value="SDRFAMILY"/>
</dbReference>
<sequence length="270" mass="28337">MMSLNGKVVLITGAGRGIGLGIAHCFVRQGASVVVTDLDLAMTQAAALELGQDAMGLVADAASQVAMRDAANQVIARYGKLDILVNNAGIGGPLTQFEEISASDSAFLGMSDEVWDEQLMFNLRTAFSSSNAVVPHLTDGGSIINIASIAALGPTTMLPAYGAAKAGVVHLTKTLAMELAPRRIRVNCICPGLLWTRAWELLTTQMQSNQPELANMSLRQIFEATVAEMTPLGGEQTPEDIGNLAVFYASDNARMITGQVVAVDGGISTK</sequence>
<dbReference type="EMBL" id="JABMOJ010000244">
    <property type="protein sequence ID" value="NQV65012.1"/>
    <property type="molecule type" value="Genomic_DNA"/>
</dbReference>
<comment type="similarity">
    <text evidence="1">Belongs to the short-chain dehydrogenases/reductases (SDR) family.</text>
</comment>
<gene>
    <name evidence="3" type="ORF">HQ497_06580</name>
</gene>
<dbReference type="FunFam" id="3.40.50.720:FF:000084">
    <property type="entry name" value="Short-chain dehydrogenase reductase"/>
    <property type="match status" value="1"/>
</dbReference>
<name>A0A973A932_9GAMM</name>
<keyword evidence="2" id="KW-0560">Oxidoreductase</keyword>
<evidence type="ECO:0000256" key="1">
    <source>
        <dbReference type="ARBA" id="ARBA00006484"/>
    </source>
</evidence>
<dbReference type="InterPro" id="IPR020904">
    <property type="entry name" value="Sc_DH/Rdtase_CS"/>
</dbReference>
<dbReference type="PROSITE" id="PS00061">
    <property type="entry name" value="ADH_SHORT"/>
    <property type="match status" value="1"/>
</dbReference>
<dbReference type="InterPro" id="IPR036291">
    <property type="entry name" value="NAD(P)-bd_dom_sf"/>
</dbReference>
<accession>A0A973A932</accession>
<dbReference type="GO" id="GO:0048038">
    <property type="term" value="F:quinone binding"/>
    <property type="evidence" value="ECO:0007669"/>
    <property type="project" value="TreeGrafter"/>
</dbReference>
<reference evidence="3" key="1">
    <citation type="submission" date="2020-05" db="EMBL/GenBank/DDBJ databases">
        <title>Sulfur intermediates as new biogeochemical hubs in an aquatic model microbial ecosystem.</title>
        <authorList>
            <person name="Vigneron A."/>
        </authorList>
    </citation>
    <scope>NUCLEOTIDE SEQUENCE</scope>
    <source>
        <strain evidence="3">Bin.250</strain>
    </source>
</reference>
<organism evidence="3 4">
    <name type="scientific">SAR86 cluster bacterium</name>
    <dbReference type="NCBI Taxonomy" id="2030880"/>
    <lineage>
        <taxon>Bacteria</taxon>
        <taxon>Pseudomonadati</taxon>
        <taxon>Pseudomonadota</taxon>
        <taxon>Gammaproteobacteria</taxon>
        <taxon>SAR86 cluster</taxon>
    </lineage>
</organism>
<comment type="caution">
    <text evidence="3">The sequence shown here is derived from an EMBL/GenBank/DDBJ whole genome shotgun (WGS) entry which is preliminary data.</text>
</comment>